<reference evidence="2" key="3">
    <citation type="submission" date="2023-05" db="EMBL/GenBank/DDBJ databases">
        <authorList>
            <person name="Smith C.H."/>
        </authorList>
    </citation>
    <scope>NUCLEOTIDE SEQUENCE</scope>
    <source>
        <strain evidence="2">CHS0354</strain>
        <tissue evidence="2">Mantle</tissue>
    </source>
</reference>
<reference evidence="2" key="1">
    <citation type="journal article" date="2021" name="Genome Biol. Evol.">
        <title>A High-Quality Reference Genome for a Parasitic Bivalve with Doubly Uniparental Inheritance (Bivalvia: Unionida).</title>
        <authorList>
            <person name="Smith C.H."/>
        </authorList>
    </citation>
    <scope>NUCLEOTIDE SEQUENCE</scope>
    <source>
        <strain evidence="2">CHS0354</strain>
    </source>
</reference>
<reference evidence="2" key="2">
    <citation type="journal article" date="2021" name="Genome Biol. Evol.">
        <title>Developing a high-quality reference genome for a parasitic bivalve with doubly uniparental inheritance (Bivalvia: Unionida).</title>
        <authorList>
            <person name="Smith C.H."/>
        </authorList>
    </citation>
    <scope>NUCLEOTIDE SEQUENCE</scope>
    <source>
        <strain evidence="2">CHS0354</strain>
        <tissue evidence="2">Mantle</tissue>
    </source>
</reference>
<name>A0AAE0VMH4_9BIVA</name>
<comment type="caution">
    <text evidence="2">The sequence shown here is derived from an EMBL/GenBank/DDBJ whole genome shotgun (WGS) entry which is preliminary data.</text>
</comment>
<feature type="transmembrane region" description="Helical" evidence="1">
    <location>
        <begin position="144"/>
        <end position="163"/>
    </location>
</feature>
<sequence>MSMKMQNKMMTMGDLPRIVKTEKNESENLNTALRTLRYNGLWDPSCDEAIKALKYAFKKSKIQMCDLLVHEGVKLKMKDVLDFIGTGVSLATVKNVIDHLKATGKWDPSSKDAQKAIEYAKIEQETQTVSLLRAAGVSERQTRWIYVVATLFIIVMICLHIIYTRIFYGYNETRLI</sequence>
<keyword evidence="1" id="KW-0472">Membrane</keyword>
<accession>A0AAE0VMH4</accession>
<protein>
    <submittedName>
        <fullName evidence="2">Uncharacterized protein</fullName>
    </submittedName>
</protein>
<evidence type="ECO:0000256" key="1">
    <source>
        <dbReference type="SAM" id="Phobius"/>
    </source>
</evidence>
<evidence type="ECO:0000313" key="3">
    <source>
        <dbReference type="Proteomes" id="UP001195483"/>
    </source>
</evidence>
<dbReference type="Proteomes" id="UP001195483">
    <property type="component" value="Unassembled WGS sequence"/>
</dbReference>
<keyword evidence="1" id="KW-0812">Transmembrane</keyword>
<organism evidence="2 3">
    <name type="scientific">Potamilus streckersoni</name>
    <dbReference type="NCBI Taxonomy" id="2493646"/>
    <lineage>
        <taxon>Eukaryota</taxon>
        <taxon>Metazoa</taxon>
        <taxon>Spiralia</taxon>
        <taxon>Lophotrochozoa</taxon>
        <taxon>Mollusca</taxon>
        <taxon>Bivalvia</taxon>
        <taxon>Autobranchia</taxon>
        <taxon>Heteroconchia</taxon>
        <taxon>Palaeoheterodonta</taxon>
        <taxon>Unionida</taxon>
        <taxon>Unionoidea</taxon>
        <taxon>Unionidae</taxon>
        <taxon>Ambleminae</taxon>
        <taxon>Lampsilini</taxon>
        <taxon>Potamilus</taxon>
    </lineage>
</organism>
<proteinExistence type="predicted"/>
<dbReference type="EMBL" id="JAEAOA010001314">
    <property type="protein sequence ID" value="KAK3583693.1"/>
    <property type="molecule type" value="Genomic_DNA"/>
</dbReference>
<evidence type="ECO:0000313" key="2">
    <source>
        <dbReference type="EMBL" id="KAK3583693.1"/>
    </source>
</evidence>
<keyword evidence="1" id="KW-1133">Transmembrane helix</keyword>
<keyword evidence="3" id="KW-1185">Reference proteome</keyword>
<dbReference type="AlphaFoldDB" id="A0AAE0VMH4"/>
<gene>
    <name evidence="2" type="ORF">CHS0354_021443</name>
</gene>